<dbReference type="GO" id="GO:0012505">
    <property type="term" value="C:endomembrane system"/>
    <property type="evidence" value="ECO:0007669"/>
    <property type="project" value="UniProtKB-SubCell"/>
</dbReference>
<comment type="caution">
    <text evidence="6">The sequence shown here is derived from an EMBL/GenBank/DDBJ whole genome shotgun (WGS) entry which is preliminary data.</text>
</comment>
<comment type="subcellular location">
    <subcellularLocation>
        <location evidence="1">Endomembrane system</location>
        <topology evidence="1">Multi-pass membrane protein</topology>
    </subcellularLocation>
</comment>
<keyword evidence="3 5" id="KW-1133">Transmembrane helix</keyword>
<evidence type="ECO:0000256" key="2">
    <source>
        <dbReference type="ARBA" id="ARBA00022692"/>
    </source>
</evidence>
<reference evidence="6" key="1">
    <citation type="submission" date="2020-08" db="EMBL/GenBank/DDBJ databases">
        <title>Genome public.</title>
        <authorList>
            <person name="Liu C."/>
            <person name="Sun Q."/>
        </authorList>
    </citation>
    <scope>NUCLEOTIDE SEQUENCE</scope>
    <source>
        <strain evidence="6">BX21</strain>
    </source>
</reference>
<evidence type="ECO:0000256" key="4">
    <source>
        <dbReference type="ARBA" id="ARBA00023136"/>
    </source>
</evidence>
<feature type="transmembrane region" description="Helical" evidence="5">
    <location>
        <begin position="77"/>
        <end position="96"/>
    </location>
</feature>
<evidence type="ECO:0000256" key="5">
    <source>
        <dbReference type="SAM" id="Phobius"/>
    </source>
</evidence>
<dbReference type="CDD" id="cd02431">
    <property type="entry name" value="Ferritin_CCC1_C"/>
    <property type="match status" value="1"/>
</dbReference>
<dbReference type="AlphaFoldDB" id="A0A926EX20"/>
<dbReference type="InterPro" id="IPR008217">
    <property type="entry name" value="Ccc1_fam"/>
</dbReference>
<feature type="transmembrane region" description="Helical" evidence="5">
    <location>
        <begin position="269"/>
        <end position="290"/>
    </location>
</feature>
<evidence type="ECO:0000313" key="6">
    <source>
        <dbReference type="EMBL" id="MBC8587815.1"/>
    </source>
</evidence>
<dbReference type="InterPro" id="IPR039376">
    <property type="entry name" value="Ferritin_CCC1_N"/>
</dbReference>
<evidence type="ECO:0000256" key="3">
    <source>
        <dbReference type="ARBA" id="ARBA00022989"/>
    </source>
</evidence>
<dbReference type="SUPFAM" id="SSF47240">
    <property type="entry name" value="Ferritin-like"/>
    <property type="match status" value="1"/>
</dbReference>
<dbReference type="InterPro" id="IPR009078">
    <property type="entry name" value="Ferritin-like_SF"/>
</dbReference>
<feature type="transmembrane region" description="Helical" evidence="5">
    <location>
        <begin position="235"/>
        <end position="257"/>
    </location>
</feature>
<sequence length="298" mass="33576">MEVIMVNNSISDQTKQTILKLQQKEITEQAIYINLSKRLKKESDKEILLNIAKEEGMHSEIWGRYTNKELKPQRFKVLFYSFLSIIFGYTFVIKLMEKGEVGSQNAYLKLSEEVPEATRVYHDEQMHEQSLIGMLDEDRLQYVGSMVLGLNDALVELTGTLAGLSFALQDNKLVALSGLITGISATFSMASSEYLSARSEDNSDAKKSALYTGIMYIFAVIVMVLPYLLFPSDKYVHALITMLILVVLIILIFTYYISVAKDLPFKKRFTEMATISLSVAGISFIVGILVKKFLGVDI</sequence>
<feature type="transmembrane region" description="Helical" evidence="5">
    <location>
        <begin position="209"/>
        <end position="229"/>
    </location>
</feature>
<dbReference type="EMBL" id="JACRTG010000016">
    <property type="protein sequence ID" value="MBC8587815.1"/>
    <property type="molecule type" value="Genomic_DNA"/>
</dbReference>
<evidence type="ECO:0000313" key="7">
    <source>
        <dbReference type="Proteomes" id="UP000601171"/>
    </source>
</evidence>
<keyword evidence="4 5" id="KW-0472">Membrane</keyword>
<dbReference type="Proteomes" id="UP000601171">
    <property type="component" value="Unassembled WGS sequence"/>
</dbReference>
<gene>
    <name evidence="6" type="ORF">H8707_06155</name>
</gene>
<keyword evidence="2 5" id="KW-0812">Transmembrane</keyword>
<accession>A0A926EX20</accession>
<evidence type="ECO:0000256" key="1">
    <source>
        <dbReference type="ARBA" id="ARBA00004127"/>
    </source>
</evidence>
<keyword evidence="7" id="KW-1185">Reference proteome</keyword>
<proteinExistence type="predicted"/>
<dbReference type="GO" id="GO:0030026">
    <property type="term" value="P:intracellular manganese ion homeostasis"/>
    <property type="evidence" value="ECO:0007669"/>
    <property type="project" value="InterPro"/>
</dbReference>
<name>A0A926EX20_9FIRM</name>
<dbReference type="Pfam" id="PF01988">
    <property type="entry name" value="VIT1"/>
    <property type="match status" value="1"/>
</dbReference>
<dbReference type="GO" id="GO:0005384">
    <property type="term" value="F:manganese ion transmembrane transporter activity"/>
    <property type="evidence" value="ECO:0007669"/>
    <property type="project" value="InterPro"/>
</dbReference>
<feature type="transmembrane region" description="Helical" evidence="5">
    <location>
        <begin position="173"/>
        <end position="197"/>
    </location>
</feature>
<organism evidence="6 7">
    <name type="scientific">Paratissierella segnis</name>
    <dbReference type="NCBI Taxonomy" id="2763679"/>
    <lineage>
        <taxon>Bacteria</taxon>
        <taxon>Bacillati</taxon>
        <taxon>Bacillota</taxon>
        <taxon>Tissierellia</taxon>
        <taxon>Tissierellales</taxon>
        <taxon>Tissierellaceae</taxon>
        <taxon>Paratissierella</taxon>
    </lineage>
</organism>
<protein>
    <submittedName>
        <fullName evidence="6">VIT1/CCC1 transporter family protein</fullName>
    </submittedName>
</protein>
<dbReference type="CDD" id="cd01044">
    <property type="entry name" value="Ferritin_CCC1_N"/>
    <property type="match status" value="1"/>
</dbReference>